<sequence length="147" mass="16430">MKLTARGHYSVKALLDLAIHRAGPPQSIRQIALRQNISKHFLEQLLIILRQNGFVASVRGVQGGYLLARPPAQISLGAILRAVGDGIEPLSRQLRDDEQAEDWVTFALWDRLHRSVLAALDQVTLEDLYFDARSYQAAQNSDGQFIV</sequence>
<reference evidence="1 2" key="1">
    <citation type="journal article" date="2013" name="PLoS ONE">
        <title>Cultivation and Complete Genome Sequencing of Gloeobacter kilaueensis sp. nov., from a Lava Cave in Kilauea Caldera, Hawai'i.</title>
        <authorList>
            <person name="Saw J.H."/>
            <person name="Schatz M."/>
            <person name="Brown M.V."/>
            <person name="Kunkel D.D."/>
            <person name="Foster J.S."/>
            <person name="Shick H."/>
            <person name="Christensen S."/>
            <person name="Hou S."/>
            <person name="Wan X."/>
            <person name="Donachie S.P."/>
        </authorList>
    </citation>
    <scope>NUCLEOTIDE SEQUENCE [LARGE SCALE GENOMIC DNA]</scope>
    <source>
        <strain evidence="2">JS</strain>
    </source>
</reference>
<dbReference type="RefSeq" id="WP_023174217.1">
    <property type="nucleotide sequence ID" value="NC_022600.1"/>
</dbReference>
<evidence type="ECO:0000313" key="2">
    <source>
        <dbReference type="Proteomes" id="UP000017396"/>
    </source>
</evidence>
<dbReference type="GO" id="GO:0003700">
    <property type="term" value="F:DNA-binding transcription factor activity"/>
    <property type="evidence" value="ECO:0007669"/>
    <property type="project" value="TreeGrafter"/>
</dbReference>
<dbReference type="STRING" id="1183438.GKIL_2760"/>
<name>U5QJB4_GLOK1</name>
<accession>U5QJB4</accession>
<dbReference type="AlphaFoldDB" id="U5QJB4"/>
<dbReference type="OrthoDB" id="9808360at2"/>
<dbReference type="Pfam" id="PF02082">
    <property type="entry name" value="Rrf2"/>
    <property type="match status" value="1"/>
</dbReference>
<dbReference type="KEGG" id="glj:GKIL_2760"/>
<dbReference type="PANTHER" id="PTHR33221">
    <property type="entry name" value="WINGED HELIX-TURN-HELIX TRANSCRIPTIONAL REGULATOR, RRF2 FAMILY"/>
    <property type="match status" value="1"/>
</dbReference>
<dbReference type="PANTHER" id="PTHR33221:SF16">
    <property type="entry name" value="HTH-TYPE TRANSCRIPTIONAL REGULATOR SLR0846-RELATED"/>
    <property type="match status" value="1"/>
</dbReference>
<dbReference type="InterPro" id="IPR036390">
    <property type="entry name" value="WH_DNA-bd_sf"/>
</dbReference>
<dbReference type="eggNOG" id="COG1959">
    <property type="taxonomic scope" value="Bacteria"/>
</dbReference>
<proteinExistence type="predicted"/>
<dbReference type="InterPro" id="IPR036388">
    <property type="entry name" value="WH-like_DNA-bd_sf"/>
</dbReference>
<protein>
    <submittedName>
        <fullName evidence="1">BadM/Rrf2 family transcriptional regulator</fullName>
    </submittedName>
</protein>
<dbReference type="HOGENOM" id="CLU_107144_0_1_3"/>
<dbReference type="Proteomes" id="UP000017396">
    <property type="component" value="Chromosome"/>
</dbReference>
<dbReference type="InterPro" id="IPR000944">
    <property type="entry name" value="Tscrpt_reg_Rrf2"/>
</dbReference>
<keyword evidence="2" id="KW-1185">Reference proteome</keyword>
<dbReference type="EMBL" id="CP003587">
    <property type="protein sequence ID" value="AGY59006.1"/>
    <property type="molecule type" value="Genomic_DNA"/>
</dbReference>
<dbReference type="PATRIC" id="fig|1183438.3.peg.2718"/>
<dbReference type="SUPFAM" id="SSF46785">
    <property type="entry name" value="Winged helix' DNA-binding domain"/>
    <property type="match status" value="1"/>
</dbReference>
<gene>
    <name evidence="1" type="primary">iscR</name>
    <name evidence="1" type="ORF">GKIL_2760</name>
</gene>
<dbReference type="Gene3D" id="1.10.10.10">
    <property type="entry name" value="Winged helix-like DNA-binding domain superfamily/Winged helix DNA-binding domain"/>
    <property type="match status" value="1"/>
</dbReference>
<organism evidence="1 2">
    <name type="scientific">Gloeobacter kilaueensis (strain ATCC BAA-2537 / CCAP 1431/1 / ULC 316 / JS1)</name>
    <dbReference type="NCBI Taxonomy" id="1183438"/>
    <lineage>
        <taxon>Bacteria</taxon>
        <taxon>Bacillati</taxon>
        <taxon>Cyanobacteriota</taxon>
        <taxon>Cyanophyceae</taxon>
        <taxon>Gloeobacterales</taxon>
        <taxon>Gloeobacteraceae</taxon>
        <taxon>Gloeobacter</taxon>
    </lineage>
</organism>
<dbReference type="GO" id="GO:0005829">
    <property type="term" value="C:cytosol"/>
    <property type="evidence" value="ECO:0007669"/>
    <property type="project" value="TreeGrafter"/>
</dbReference>
<evidence type="ECO:0000313" key="1">
    <source>
        <dbReference type="EMBL" id="AGY59006.1"/>
    </source>
</evidence>
<dbReference type="NCBIfam" id="TIGR00738">
    <property type="entry name" value="rrf2_super"/>
    <property type="match status" value="1"/>
</dbReference>
<dbReference type="PROSITE" id="PS51197">
    <property type="entry name" value="HTH_RRF2_2"/>
    <property type="match status" value="1"/>
</dbReference>